<dbReference type="STRING" id="1776384.GCA_900086585_01306"/>
<proteinExistence type="predicted"/>
<accession>A0A415DW28</accession>
<dbReference type="PROSITE" id="PS51273">
    <property type="entry name" value="GATASE_TYPE_1"/>
    <property type="match status" value="1"/>
</dbReference>
<dbReference type="EMBL" id="QRMS01000006">
    <property type="protein sequence ID" value="RHJ84697.1"/>
    <property type="molecule type" value="Genomic_DNA"/>
</dbReference>
<dbReference type="Proteomes" id="UP000284841">
    <property type="component" value="Unassembled WGS sequence"/>
</dbReference>
<evidence type="ECO:0000313" key="1">
    <source>
        <dbReference type="EMBL" id="RHJ84697.1"/>
    </source>
</evidence>
<dbReference type="SUPFAM" id="SSF52317">
    <property type="entry name" value="Class I glutamine amidotransferase-like"/>
    <property type="match status" value="1"/>
</dbReference>
<dbReference type="PANTHER" id="PTHR43235">
    <property type="entry name" value="GLUTAMINE AMIDOTRANSFERASE PB2B2.05-RELATED"/>
    <property type="match status" value="1"/>
</dbReference>
<dbReference type="Gene3D" id="3.40.50.880">
    <property type="match status" value="1"/>
</dbReference>
<reference evidence="1 2" key="1">
    <citation type="submission" date="2018-08" db="EMBL/GenBank/DDBJ databases">
        <title>A genome reference for cultivated species of the human gut microbiota.</title>
        <authorList>
            <person name="Zou Y."/>
            <person name="Xue W."/>
            <person name="Luo G."/>
        </authorList>
    </citation>
    <scope>NUCLEOTIDE SEQUENCE [LARGE SCALE GENOMIC DNA]</scope>
    <source>
        <strain evidence="1 2">AM07-24</strain>
    </source>
</reference>
<dbReference type="AlphaFoldDB" id="A0A415DW28"/>
<dbReference type="Pfam" id="PF07722">
    <property type="entry name" value="Peptidase_C26"/>
    <property type="match status" value="1"/>
</dbReference>
<dbReference type="GeneID" id="83003686"/>
<dbReference type="InterPro" id="IPR029062">
    <property type="entry name" value="Class_I_gatase-like"/>
</dbReference>
<dbReference type="PANTHER" id="PTHR43235:SF1">
    <property type="entry name" value="GLUTAMINE AMIDOTRANSFERASE PB2B2.05-RELATED"/>
    <property type="match status" value="1"/>
</dbReference>
<dbReference type="InterPro" id="IPR044668">
    <property type="entry name" value="PuuD-like"/>
</dbReference>
<gene>
    <name evidence="1" type="ORF">DW099_17140</name>
</gene>
<dbReference type="OrthoDB" id="9813383at2"/>
<organism evidence="1 2">
    <name type="scientific">Emergencia timonensis</name>
    <dbReference type="NCBI Taxonomy" id="1776384"/>
    <lineage>
        <taxon>Bacteria</taxon>
        <taxon>Bacillati</taxon>
        <taxon>Bacillota</taxon>
        <taxon>Clostridia</taxon>
        <taxon>Peptostreptococcales</taxon>
        <taxon>Anaerovoracaceae</taxon>
        <taxon>Emergencia</taxon>
    </lineage>
</organism>
<sequence>MERTIMIAGEQDQYHFSQGCAEAIAELGAKAFISYNPADFDKCDAVLLPGSWTGINARLWGEENVGCDILDDHLDACQTEILQKAAAAAKPVLGICRGFQMINVFFGGSLYQELHHKDHHKGEHIQEKYHDTACVPDTLLYNLYGERLCTNSIHYQAVRAIPPCLQIAQVWFSPQVTEEEQVHFLRLCQEGAITETPSDCIIEAAVHESLPIVGLQWHPEILLKNPAHAADAKKILRRFLEL</sequence>
<protein>
    <submittedName>
        <fullName evidence="1">Uncharacterized protein</fullName>
    </submittedName>
</protein>
<comment type="caution">
    <text evidence="1">The sequence shown here is derived from an EMBL/GenBank/DDBJ whole genome shotgun (WGS) entry which is preliminary data.</text>
</comment>
<dbReference type="GO" id="GO:0016811">
    <property type="term" value="F:hydrolase activity, acting on carbon-nitrogen (but not peptide) bonds, in linear amides"/>
    <property type="evidence" value="ECO:0007669"/>
    <property type="project" value="InterPro"/>
</dbReference>
<keyword evidence="2" id="KW-1185">Reference proteome</keyword>
<name>A0A415DW28_9FIRM</name>
<evidence type="ECO:0000313" key="2">
    <source>
        <dbReference type="Proteomes" id="UP000284841"/>
    </source>
</evidence>
<dbReference type="GO" id="GO:0005829">
    <property type="term" value="C:cytosol"/>
    <property type="evidence" value="ECO:0007669"/>
    <property type="project" value="TreeGrafter"/>
</dbReference>
<dbReference type="RefSeq" id="WP_067535410.1">
    <property type="nucleotide sequence ID" value="NZ_AP025567.1"/>
</dbReference>
<dbReference type="InterPro" id="IPR011697">
    <property type="entry name" value="Peptidase_C26"/>
</dbReference>